<feature type="region of interest" description="Disordered" evidence="1">
    <location>
        <begin position="273"/>
        <end position="351"/>
    </location>
</feature>
<evidence type="ECO:0000256" key="1">
    <source>
        <dbReference type="SAM" id="MobiDB-lite"/>
    </source>
</evidence>
<feature type="region of interest" description="Disordered" evidence="1">
    <location>
        <begin position="191"/>
        <end position="246"/>
    </location>
</feature>
<reference evidence="4" key="1">
    <citation type="journal article" date="2013" name="Genetics">
        <title>The draft genome and transcriptome of Panagrellus redivivus are shaped by the harsh demands of a free-living lifestyle.</title>
        <authorList>
            <person name="Srinivasan J."/>
            <person name="Dillman A.R."/>
            <person name="Macchietto M.G."/>
            <person name="Heikkinen L."/>
            <person name="Lakso M."/>
            <person name="Fracchia K.M."/>
            <person name="Antoshechkin I."/>
            <person name="Mortazavi A."/>
            <person name="Wong G."/>
            <person name="Sternberg P.W."/>
        </authorList>
    </citation>
    <scope>NUCLEOTIDE SEQUENCE [LARGE SCALE GENOMIC DNA]</scope>
    <source>
        <strain evidence="4">MT8872</strain>
    </source>
</reference>
<keyword evidence="3" id="KW-0732">Signal</keyword>
<feature type="compositionally biased region" description="Polar residues" evidence="1">
    <location>
        <begin position="295"/>
        <end position="304"/>
    </location>
</feature>
<name>A0A7E4W2C1_PANRE</name>
<keyword evidence="4" id="KW-1185">Reference proteome</keyword>
<feature type="transmembrane region" description="Helical" evidence="2">
    <location>
        <begin position="153"/>
        <end position="180"/>
    </location>
</feature>
<keyword evidence="2" id="KW-1133">Transmembrane helix</keyword>
<sequence>MQPIFKFLAFVAVICVGRAEVKLTQGMNTTVTFDGEELDIRLDNPQRQKGELKLCFKSTSDAYPGGCPEGYAAVHPFITKTVHTFQLSRQGLFLEMGAKQSMSAKVVFESNGQLNLMLVAISNSMTVTLTNADIPVVTTTTLASVKKQTNSKAMVGIIGVAVVFILLFFIISAIVLYFCWYRKRSNRLTQTTGSEVHQPLEKVRKPAKPLPQVAARSYVPPPPKRQPLMPSTTTSTTRASEDKPQLVVATKTAPNASVALDTSCVSLVPAVTPDAVSRQKSRKSKASRKSKRHVSTISKTMQTEKATEPLNMNPKHGKDPASSSFAESPRFEKRSLKWHSKVPVSESTRSK</sequence>
<evidence type="ECO:0000313" key="5">
    <source>
        <dbReference type="WBParaSite" id="Pan_g6456.t1"/>
    </source>
</evidence>
<feature type="compositionally biased region" description="Basic residues" evidence="1">
    <location>
        <begin position="279"/>
        <end position="294"/>
    </location>
</feature>
<proteinExistence type="predicted"/>
<feature type="signal peptide" evidence="3">
    <location>
        <begin position="1"/>
        <end position="19"/>
    </location>
</feature>
<dbReference type="Proteomes" id="UP000492821">
    <property type="component" value="Unassembled WGS sequence"/>
</dbReference>
<protein>
    <submittedName>
        <fullName evidence="5">Mid2 domain-containing protein</fullName>
    </submittedName>
</protein>
<keyword evidence="2" id="KW-0472">Membrane</keyword>
<evidence type="ECO:0000313" key="4">
    <source>
        <dbReference type="Proteomes" id="UP000492821"/>
    </source>
</evidence>
<organism evidence="4 5">
    <name type="scientific">Panagrellus redivivus</name>
    <name type="common">Microworm</name>
    <dbReference type="NCBI Taxonomy" id="6233"/>
    <lineage>
        <taxon>Eukaryota</taxon>
        <taxon>Metazoa</taxon>
        <taxon>Ecdysozoa</taxon>
        <taxon>Nematoda</taxon>
        <taxon>Chromadorea</taxon>
        <taxon>Rhabditida</taxon>
        <taxon>Tylenchina</taxon>
        <taxon>Panagrolaimomorpha</taxon>
        <taxon>Panagrolaimoidea</taxon>
        <taxon>Panagrolaimidae</taxon>
        <taxon>Panagrellus</taxon>
    </lineage>
</organism>
<feature type="chain" id="PRO_5028948833" evidence="3">
    <location>
        <begin position="20"/>
        <end position="351"/>
    </location>
</feature>
<dbReference type="AlphaFoldDB" id="A0A7E4W2C1"/>
<evidence type="ECO:0000256" key="2">
    <source>
        <dbReference type="SAM" id="Phobius"/>
    </source>
</evidence>
<keyword evidence="2" id="KW-0812">Transmembrane</keyword>
<dbReference type="WBParaSite" id="Pan_g6456.t1">
    <property type="protein sequence ID" value="Pan_g6456.t1"/>
    <property type="gene ID" value="Pan_g6456"/>
</dbReference>
<reference evidence="5" key="2">
    <citation type="submission" date="2020-10" db="UniProtKB">
        <authorList>
            <consortium name="WormBaseParasite"/>
        </authorList>
    </citation>
    <scope>IDENTIFICATION</scope>
</reference>
<feature type="compositionally biased region" description="Polar residues" evidence="1">
    <location>
        <begin position="229"/>
        <end position="238"/>
    </location>
</feature>
<accession>A0A7E4W2C1</accession>
<evidence type="ECO:0000256" key="3">
    <source>
        <dbReference type="SAM" id="SignalP"/>
    </source>
</evidence>